<dbReference type="Proteomes" id="UP000694240">
    <property type="component" value="Chromosome 6"/>
</dbReference>
<comment type="caution">
    <text evidence="1">The sequence shown here is derived from an EMBL/GenBank/DDBJ whole genome shotgun (WGS) entry which is preliminary data.</text>
</comment>
<evidence type="ECO:0000313" key="1">
    <source>
        <dbReference type="EMBL" id="KAG7593802.1"/>
    </source>
</evidence>
<keyword evidence="2" id="KW-1185">Reference proteome</keyword>
<gene>
    <name evidence="1" type="ORF">ISN45_Aa01g025900</name>
</gene>
<sequence length="104" mass="12112">MEEQRGDEVFDLSAGIGVSITLCVIQLDQSYHVEAPYQNWMWHTFCRQELLHHCLMIISNHLHNFANRQFFGNTMLLHVTVDPISHLSSPHFFLVTVNVVFKTE</sequence>
<proteinExistence type="predicted"/>
<evidence type="ECO:0000313" key="2">
    <source>
        <dbReference type="Proteomes" id="UP000694240"/>
    </source>
</evidence>
<dbReference type="EMBL" id="JAEFBK010000006">
    <property type="protein sequence ID" value="KAG7593802.1"/>
    <property type="molecule type" value="Genomic_DNA"/>
</dbReference>
<name>A0A8T2C6X0_9BRAS</name>
<organism evidence="1 2">
    <name type="scientific">Arabidopsis thaliana x Arabidopsis arenosa</name>
    <dbReference type="NCBI Taxonomy" id="1240361"/>
    <lineage>
        <taxon>Eukaryota</taxon>
        <taxon>Viridiplantae</taxon>
        <taxon>Streptophyta</taxon>
        <taxon>Embryophyta</taxon>
        <taxon>Tracheophyta</taxon>
        <taxon>Spermatophyta</taxon>
        <taxon>Magnoliopsida</taxon>
        <taxon>eudicotyledons</taxon>
        <taxon>Gunneridae</taxon>
        <taxon>Pentapetalae</taxon>
        <taxon>rosids</taxon>
        <taxon>malvids</taxon>
        <taxon>Brassicales</taxon>
        <taxon>Brassicaceae</taxon>
        <taxon>Camelineae</taxon>
        <taxon>Arabidopsis</taxon>
    </lineage>
</organism>
<accession>A0A8T2C6X0</accession>
<dbReference type="AlphaFoldDB" id="A0A8T2C6X0"/>
<protein>
    <submittedName>
        <fullName evidence="1">Uncharacterized protein</fullName>
    </submittedName>
</protein>
<reference evidence="1 2" key="1">
    <citation type="submission" date="2020-12" db="EMBL/GenBank/DDBJ databases">
        <title>Concerted genomic and epigenomic changes stabilize Arabidopsis allopolyploids.</title>
        <authorList>
            <person name="Chen Z."/>
        </authorList>
    </citation>
    <scope>NUCLEOTIDE SEQUENCE [LARGE SCALE GENOMIC DNA]</scope>
    <source>
        <strain evidence="1">Allo738</strain>
        <tissue evidence="1">Leaf</tissue>
    </source>
</reference>